<dbReference type="NCBIfam" id="TIGR02595">
    <property type="entry name" value="PEP_CTERM"/>
    <property type="match status" value="1"/>
</dbReference>
<sequence length="246" mass="25811" precursor="true">MKTRQLIQLGLLAALTSTSLAANATANTFNTIYGTNFGTGSSYSTTFLGDINTTFSAKVGASDGKFSYKPAQDGYQGVGVSPKSGSERTPGEIDIGESVNASFSHSIFIKNFTLGLLFDGPEYGDVNEKAQITATYFDNSVHSFTFTATGKTTGIWTGLGSFVNLSKAEDGKGGVWSISDPFGNVRVKSLSFTALPGVCGKAGGSCTNQSDFTLISVSAVPEPETYAMMLIGLLGVGFMTRRNKQA</sequence>
<feature type="domain" description="Ice-binding protein C-terminal" evidence="2">
    <location>
        <begin position="219"/>
        <end position="242"/>
    </location>
</feature>
<evidence type="ECO:0000313" key="3">
    <source>
        <dbReference type="EMBL" id="ADI30645.1"/>
    </source>
</evidence>
<keyword evidence="4" id="KW-1185">Reference proteome</keyword>
<organism evidence="3 4">
    <name type="scientific">Methylotenera versatilis (strain 301)</name>
    <dbReference type="NCBI Taxonomy" id="666681"/>
    <lineage>
        <taxon>Bacteria</taxon>
        <taxon>Pseudomonadati</taxon>
        <taxon>Pseudomonadota</taxon>
        <taxon>Betaproteobacteria</taxon>
        <taxon>Nitrosomonadales</taxon>
        <taxon>Methylophilaceae</taxon>
        <taxon>Methylotenera</taxon>
    </lineage>
</organism>
<feature type="signal peptide" evidence="1">
    <location>
        <begin position="1"/>
        <end position="21"/>
    </location>
</feature>
<protein>
    <recommendedName>
        <fullName evidence="2">Ice-binding protein C-terminal domain-containing protein</fullName>
    </recommendedName>
</protein>
<keyword evidence="1" id="KW-0732">Signal</keyword>
<dbReference type="Pfam" id="PF07589">
    <property type="entry name" value="PEP-CTERM"/>
    <property type="match status" value="1"/>
</dbReference>
<gene>
    <name evidence="3" type="ordered locus">M301_2280</name>
</gene>
<dbReference type="EMBL" id="CP002056">
    <property type="protein sequence ID" value="ADI30645.1"/>
    <property type="molecule type" value="Genomic_DNA"/>
</dbReference>
<dbReference type="HOGENOM" id="CLU_093443_0_0_4"/>
<dbReference type="AlphaFoldDB" id="D7DLV1"/>
<reference evidence="3 4" key="2">
    <citation type="journal article" date="2011" name="J. Bacteriol.">
        <title>Genomes of three methylotrophs from a single niche uncover genetic and metabolic divergence of Methylophilaceae.</title>
        <authorList>
            <person name="Lapidus A."/>
            <person name="Clum A."/>
            <person name="Labutti K."/>
            <person name="Kaluzhnaya M.G."/>
            <person name="Lim S."/>
            <person name="Beck D.A."/>
            <person name="Glavina Del Rio T."/>
            <person name="Nolan M."/>
            <person name="Mavromatis K."/>
            <person name="Huntemann M."/>
            <person name="Lucas S."/>
            <person name="Lidstrom M.E."/>
            <person name="Ivanova N."/>
            <person name="Chistoserdova L."/>
        </authorList>
    </citation>
    <scope>NUCLEOTIDE SEQUENCE [LARGE SCALE GENOMIC DNA]</scope>
    <source>
        <strain evidence="3 4">301</strain>
    </source>
</reference>
<name>D7DLV1_METV0</name>
<reference evidence="4" key="1">
    <citation type="submission" date="2010-05" db="EMBL/GenBank/DDBJ databases">
        <title>Complete sequence of Methylotenera sp. 301.</title>
        <authorList>
            <person name="Lucas S."/>
            <person name="Copeland A."/>
            <person name="Lapidus A."/>
            <person name="Cheng J.-F."/>
            <person name="Bruce D."/>
            <person name="Goodwin L."/>
            <person name="Pitluck S."/>
            <person name="Clum A."/>
            <person name="Land M."/>
            <person name="Hauser L."/>
            <person name="Kyrpides N."/>
            <person name="Ivanova N."/>
            <person name="Chistoservova L."/>
            <person name="Kalyuzhnaya M."/>
            <person name="Woyke T."/>
        </authorList>
    </citation>
    <scope>NUCLEOTIDE SEQUENCE [LARGE SCALE GENOMIC DNA]</scope>
    <source>
        <strain evidence="4">301</strain>
    </source>
</reference>
<evidence type="ECO:0000256" key="1">
    <source>
        <dbReference type="SAM" id="SignalP"/>
    </source>
</evidence>
<evidence type="ECO:0000259" key="2">
    <source>
        <dbReference type="Pfam" id="PF07589"/>
    </source>
</evidence>
<dbReference type="STRING" id="666681.M301_2280"/>
<proteinExistence type="predicted"/>
<dbReference type="eggNOG" id="ENOG50332H7">
    <property type="taxonomic scope" value="Bacteria"/>
</dbReference>
<dbReference type="InterPro" id="IPR013424">
    <property type="entry name" value="Ice-binding_C"/>
</dbReference>
<accession>D7DLV1</accession>
<dbReference type="Proteomes" id="UP000000383">
    <property type="component" value="Chromosome"/>
</dbReference>
<dbReference type="OrthoDB" id="8905710at2"/>
<evidence type="ECO:0000313" key="4">
    <source>
        <dbReference type="Proteomes" id="UP000000383"/>
    </source>
</evidence>
<dbReference type="RefSeq" id="WP_013148953.1">
    <property type="nucleotide sequence ID" value="NC_014207.1"/>
</dbReference>
<dbReference type="KEGG" id="meh:M301_2280"/>
<feature type="chain" id="PRO_5003094718" description="Ice-binding protein C-terminal domain-containing protein" evidence="1">
    <location>
        <begin position="22"/>
        <end position="246"/>
    </location>
</feature>